<gene>
    <name evidence="8" type="ORF">ACG0Z6_14765</name>
</gene>
<dbReference type="Gene3D" id="2.40.110.10">
    <property type="entry name" value="Butyryl-CoA Dehydrogenase, subunit A, domain 2"/>
    <property type="match status" value="1"/>
</dbReference>
<sequence>MSHAPQHLMWPFFEPHHRELAAELQRWSAAQLQQLPHPTALAEVDALCRDLVRRLGAAGWLRHVVAQPGQAIDTRAICLLREGLAQHHGLADFALAMQGLGSGAISLEGSAEQRQRYLEPVARGELIAGFALSEPQAGSDVAAMSTVARQQGGDYVLDGEKTWISNGGIADFYVLFARTAAGTAQRPSQGISAFVVDANTPGFEVAERIEVMAPHPLARLRLQGCRLPASAMLGVPGEGFKLAMRTLDVFRTSVAAAALGFARCALQVGLEQARSRAMFGARLADLPLAQARLADMACKVDASALLVYRAAWARDQGQRITMEAAMAKLQATEDAQLVIDAALQLHGGRGVRCGEVVERLYREIRALRIYEGASEVQQLIIGRELLKKE</sequence>
<keyword evidence="3" id="KW-0285">Flavoprotein</keyword>
<dbReference type="InterPro" id="IPR037069">
    <property type="entry name" value="AcylCoA_DH/ox_N_sf"/>
</dbReference>
<evidence type="ECO:0000259" key="5">
    <source>
        <dbReference type="Pfam" id="PF00441"/>
    </source>
</evidence>
<evidence type="ECO:0000256" key="4">
    <source>
        <dbReference type="ARBA" id="ARBA00022827"/>
    </source>
</evidence>
<dbReference type="PROSITE" id="PS00072">
    <property type="entry name" value="ACYL_COA_DH_1"/>
    <property type="match status" value="1"/>
</dbReference>
<dbReference type="Proteomes" id="UP001606099">
    <property type="component" value="Unassembled WGS sequence"/>
</dbReference>
<dbReference type="InterPro" id="IPR009075">
    <property type="entry name" value="AcylCo_DH/oxidase_C"/>
</dbReference>
<organism evidence="8 9">
    <name type="scientific">Roseateles rivi</name>
    <dbReference type="NCBI Taxonomy" id="3299028"/>
    <lineage>
        <taxon>Bacteria</taxon>
        <taxon>Pseudomonadati</taxon>
        <taxon>Pseudomonadota</taxon>
        <taxon>Betaproteobacteria</taxon>
        <taxon>Burkholderiales</taxon>
        <taxon>Sphaerotilaceae</taxon>
        <taxon>Roseateles</taxon>
    </lineage>
</organism>
<evidence type="ECO:0000259" key="6">
    <source>
        <dbReference type="Pfam" id="PF02770"/>
    </source>
</evidence>
<evidence type="ECO:0000313" key="9">
    <source>
        <dbReference type="Proteomes" id="UP001606099"/>
    </source>
</evidence>
<feature type="domain" description="Acyl-CoA dehydrogenase/oxidase N-terminal" evidence="7">
    <location>
        <begin position="15"/>
        <end position="125"/>
    </location>
</feature>
<dbReference type="InterPro" id="IPR006091">
    <property type="entry name" value="Acyl-CoA_Oxase/DH_mid-dom"/>
</dbReference>
<dbReference type="RefSeq" id="WP_394462714.1">
    <property type="nucleotide sequence ID" value="NZ_JBIGHZ010000005.1"/>
</dbReference>
<dbReference type="InterPro" id="IPR013786">
    <property type="entry name" value="AcylCoA_DH/ox_N"/>
</dbReference>
<dbReference type="SUPFAM" id="SSF56645">
    <property type="entry name" value="Acyl-CoA dehydrogenase NM domain-like"/>
    <property type="match status" value="1"/>
</dbReference>
<dbReference type="Pfam" id="PF02770">
    <property type="entry name" value="Acyl-CoA_dh_M"/>
    <property type="match status" value="1"/>
</dbReference>
<dbReference type="InterPro" id="IPR006089">
    <property type="entry name" value="Acyl-CoA_DH_CS"/>
</dbReference>
<keyword evidence="8" id="KW-0560">Oxidoreductase</keyword>
<keyword evidence="4" id="KW-0274">FAD</keyword>
<dbReference type="InterPro" id="IPR009100">
    <property type="entry name" value="AcylCoA_DH/oxidase_NM_dom_sf"/>
</dbReference>
<comment type="similarity">
    <text evidence="2">Belongs to the acyl-CoA dehydrogenase family.</text>
</comment>
<dbReference type="EC" id="1.-.-.-" evidence="8"/>
<dbReference type="Pfam" id="PF02771">
    <property type="entry name" value="Acyl-CoA_dh_N"/>
    <property type="match status" value="1"/>
</dbReference>
<dbReference type="PANTHER" id="PTHR43884">
    <property type="entry name" value="ACYL-COA DEHYDROGENASE"/>
    <property type="match status" value="1"/>
</dbReference>
<feature type="domain" description="Acyl-CoA dehydrogenase/oxidase C-terminal" evidence="5">
    <location>
        <begin position="237"/>
        <end position="386"/>
    </location>
</feature>
<comment type="cofactor">
    <cofactor evidence="1">
        <name>FAD</name>
        <dbReference type="ChEBI" id="CHEBI:57692"/>
    </cofactor>
</comment>
<evidence type="ECO:0000256" key="3">
    <source>
        <dbReference type="ARBA" id="ARBA00022630"/>
    </source>
</evidence>
<dbReference type="InterPro" id="IPR046373">
    <property type="entry name" value="Acyl-CoA_Oxase/DH_mid-dom_sf"/>
</dbReference>
<feature type="domain" description="Acyl-CoA oxidase/dehydrogenase middle" evidence="6">
    <location>
        <begin position="129"/>
        <end position="221"/>
    </location>
</feature>
<keyword evidence="9" id="KW-1185">Reference proteome</keyword>
<dbReference type="CDD" id="cd00567">
    <property type="entry name" value="ACAD"/>
    <property type="match status" value="1"/>
</dbReference>
<comment type="caution">
    <text evidence="8">The sequence shown here is derived from an EMBL/GenBank/DDBJ whole genome shotgun (WGS) entry which is preliminary data.</text>
</comment>
<dbReference type="InterPro" id="IPR036250">
    <property type="entry name" value="AcylCo_DH-like_C"/>
</dbReference>
<dbReference type="Pfam" id="PF00441">
    <property type="entry name" value="Acyl-CoA_dh_1"/>
    <property type="match status" value="1"/>
</dbReference>
<dbReference type="EMBL" id="JBIGHZ010000005">
    <property type="protein sequence ID" value="MFG6449487.1"/>
    <property type="molecule type" value="Genomic_DNA"/>
</dbReference>
<dbReference type="Gene3D" id="1.20.140.10">
    <property type="entry name" value="Butyryl-CoA Dehydrogenase, subunit A, domain 3"/>
    <property type="match status" value="1"/>
</dbReference>
<name>A0ABW7FYW4_9BURK</name>
<evidence type="ECO:0000256" key="1">
    <source>
        <dbReference type="ARBA" id="ARBA00001974"/>
    </source>
</evidence>
<dbReference type="SUPFAM" id="SSF47203">
    <property type="entry name" value="Acyl-CoA dehydrogenase C-terminal domain-like"/>
    <property type="match status" value="1"/>
</dbReference>
<dbReference type="GO" id="GO:0016491">
    <property type="term" value="F:oxidoreductase activity"/>
    <property type="evidence" value="ECO:0007669"/>
    <property type="project" value="UniProtKB-KW"/>
</dbReference>
<evidence type="ECO:0000313" key="8">
    <source>
        <dbReference type="EMBL" id="MFG6449487.1"/>
    </source>
</evidence>
<dbReference type="Gene3D" id="1.10.540.10">
    <property type="entry name" value="Acyl-CoA dehydrogenase/oxidase, N-terminal domain"/>
    <property type="match status" value="1"/>
</dbReference>
<evidence type="ECO:0000256" key="2">
    <source>
        <dbReference type="ARBA" id="ARBA00009347"/>
    </source>
</evidence>
<protein>
    <submittedName>
        <fullName evidence="8">Acyl-CoA dehydrogenase family protein</fullName>
        <ecNumber evidence="8">1.-.-.-</ecNumber>
    </submittedName>
</protein>
<dbReference type="PANTHER" id="PTHR43884:SF22">
    <property type="entry name" value="BLR3437 PROTEIN"/>
    <property type="match status" value="1"/>
</dbReference>
<reference evidence="8 9" key="1">
    <citation type="submission" date="2024-08" db="EMBL/GenBank/DDBJ databases">
        <authorList>
            <person name="Lu H."/>
        </authorList>
    </citation>
    <scope>NUCLEOTIDE SEQUENCE [LARGE SCALE GENOMIC DNA]</scope>
    <source>
        <strain evidence="8 9">BYS180W</strain>
    </source>
</reference>
<evidence type="ECO:0000259" key="7">
    <source>
        <dbReference type="Pfam" id="PF02771"/>
    </source>
</evidence>
<accession>A0ABW7FYW4</accession>
<proteinExistence type="inferred from homology"/>